<reference evidence="3 4" key="1">
    <citation type="journal article" date="2018" name="Mol. Biol. Evol.">
        <title>Analysis of the draft genome of the red seaweed Gracilariopsis chorda provides insights into genome size evolution in Rhodophyta.</title>
        <authorList>
            <person name="Lee J."/>
            <person name="Yang E.C."/>
            <person name="Graf L."/>
            <person name="Yang J.H."/>
            <person name="Qiu H."/>
            <person name="Zel Zion U."/>
            <person name="Chan C.X."/>
            <person name="Stephens T.G."/>
            <person name="Weber A.P.M."/>
            <person name="Boo G.H."/>
            <person name="Boo S.M."/>
            <person name="Kim K.M."/>
            <person name="Shin Y."/>
            <person name="Jung M."/>
            <person name="Lee S.J."/>
            <person name="Yim H.S."/>
            <person name="Lee J.H."/>
            <person name="Bhattacharya D."/>
            <person name="Yoon H.S."/>
        </authorList>
    </citation>
    <scope>NUCLEOTIDE SEQUENCE [LARGE SCALE GENOMIC DNA]</scope>
    <source>
        <strain evidence="3 4">SKKU-2015</strain>
        <tissue evidence="3">Whole body</tissue>
    </source>
</reference>
<dbReference type="Proteomes" id="UP000247409">
    <property type="component" value="Unassembled WGS sequence"/>
</dbReference>
<name>A0A2V3IKL9_9FLOR</name>
<feature type="compositionally biased region" description="Polar residues" evidence="2">
    <location>
        <begin position="1"/>
        <end position="25"/>
    </location>
</feature>
<sequence>MSDTHGSHSSTPQLAPAPSSQSAQPHTDDVPVPALSPATDSSALPHNTNPFQSNLEDNAWFECHLSLRQLYESRVNELGAEVAALELELNTVKQTMTEPKQLLAAMGAQLE</sequence>
<keyword evidence="1" id="KW-0175">Coiled coil</keyword>
<protein>
    <submittedName>
        <fullName evidence="3">Uncharacterized protein</fullName>
    </submittedName>
</protein>
<evidence type="ECO:0000313" key="3">
    <source>
        <dbReference type="EMBL" id="PXF42644.1"/>
    </source>
</evidence>
<feature type="region of interest" description="Disordered" evidence="2">
    <location>
        <begin position="1"/>
        <end position="54"/>
    </location>
</feature>
<feature type="coiled-coil region" evidence="1">
    <location>
        <begin position="68"/>
        <end position="95"/>
    </location>
</feature>
<gene>
    <name evidence="3" type="ORF">BWQ96_07648</name>
</gene>
<comment type="caution">
    <text evidence="3">The sequence shown here is derived from an EMBL/GenBank/DDBJ whole genome shotgun (WGS) entry which is preliminary data.</text>
</comment>
<proteinExistence type="predicted"/>
<dbReference type="AlphaFoldDB" id="A0A2V3IKL9"/>
<accession>A0A2V3IKL9</accession>
<evidence type="ECO:0000256" key="1">
    <source>
        <dbReference type="SAM" id="Coils"/>
    </source>
</evidence>
<evidence type="ECO:0000313" key="4">
    <source>
        <dbReference type="Proteomes" id="UP000247409"/>
    </source>
</evidence>
<keyword evidence="4" id="KW-1185">Reference proteome</keyword>
<dbReference type="EMBL" id="NBIV01000155">
    <property type="protein sequence ID" value="PXF42644.1"/>
    <property type="molecule type" value="Genomic_DNA"/>
</dbReference>
<organism evidence="3 4">
    <name type="scientific">Gracilariopsis chorda</name>
    <dbReference type="NCBI Taxonomy" id="448386"/>
    <lineage>
        <taxon>Eukaryota</taxon>
        <taxon>Rhodophyta</taxon>
        <taxon>Florideophyceae</taxon>
        <taxon>Rhodymeniophycidae</taxon>
        <taxon>Gracilariales</taxon>
        <taxon>Gracilariaceae</taxon>
        <taxon>Gracilariopsis</taxon>
    </lineage>
</organism>
<feature type="compositionally biased region" description="Polar residues" evidence="2">
    <location>
        <begin position="38"/>
        <end position="54"/>
    </location>
</feature>
<evidence type="ECO:0000256" key="2">
    <source>
        <dbReference type="SAM" id="MobiDB-lite"/>
    </source>
</evidence>